<dbReference type="Pfam" id="PF03061">
    <property type="entry name" value="4HBT"/>
    <property type="match status" value="1"/>
</dbReference>
<proteinExistence type="inferred from homology"/>
<dbReference type="CDD" id="cd03443">
    <property type="entry name" value="PaaI_thioesterase"/>
    <property type="match status" value="1"/>
</dbReference>
<dbReference type="GO" id="GO:0047617">
    <property type="term" value="F:fatty acyl-CoA hydrolase activity"/>
    <property type="evidence" value="ECO:0007669"/>
    <property type="project" value="InterPro"/>
</dbReference>
<keyword evidence="5" id="KW-1185">Reference proteome</keyword>
<dbReference type="InterPro" id="IPR039298">
    <property type="entry name" value="ACOT13"/>
</dbReference>
<dbReference type="NCBIfam" id="TIGR00369">
    <property type="entry name" value="unchar_dom_1"/>
    <property type="match status" value="1"/>
</dbReference>
<organism evidence="4 5">
    <name type="scientific">Amedibacterium intestinale</name>
    <dbReference type="NCBI Taxonomy" id="2583452"/>
    <lineage>
        <taxon>Bacteria</taxon>
        <taxon>Bacillati</taxon>
        <taxon>Bacillota</taxon>
        <taxon>Erysipelotrichia</taxon>
        <taxon>Erysipelotrichales</taxon>
        <taxon>Erysipelotrichaceae</taxon>
        <taxon>Amedibacterium</taxon>
    </lineage>
</organism>
<dbReference type="PANTHER" id="PTHR21660:SF1">
    <property type="entry name" value="ACYL-COENZYME A THIOESTERASE 13"/>
    <property type="match status" value="1"/>
</dbReference>
<dbReference type="InterPro" id="IPR029069">
    <property type="entry name" value="HotDog_dom_sf"/>
</dbReference>
<name>A0A6N4TGF8_9FIRM</name>
<dbReference type="InterPro" id="IPR003736">
    <property type="entry name" value="PAAI_dom"/>
</dbReference>
<gene>
    <name evidence="4" type="ORF">Aargi30884_11790</name>
</gene>
<dbReference type="Proteomes" id="UP000464754">
    <property type="component" value="Chromosome"/>
</dbReference>
<evidence type="ECO:0000313" key="4">
    <source>
        <dbReference type="EMBL" id="BBK22276.1"/>
    </source>
</evidence>
<dbReference type="EMBL" id="AP019695">
    <property type="protein sequence ID" value="BBK22276.1"/>
    <property type="molecule type" value="Genomic_DNA"/>
</dbReference>
<evidence type="ECO:0000256" key="2">
    <source>
        <dbReference type="ARBA" id="ARBA00022801"/>
    </source>
</evidence>
<accession>A0A6N4TGF8</accession>
<dbReference type="AlphaFoldDB" id="A0A6N4TGF8"/>
<reference evidence="5" key="1">
    <citation type="submission" date="2019-05" db="EMBL/GenBank/DDBJ databases">
        <title>Complete genome sequencing of Absiella argi strain JCM 30884.</title>
        <authorList>
            <person name="Sakamoto M."/>
            <person name="Murakami T."/>
            <person name="Mori H."/>
        </authorList>
    </citation>
    <scope>NUCLEOTIDE SEQUENCE [LARGE SCALE GENOMIC DNA]</scope>
    <source>
        <strain evidence="5">JCM 30884</strain>
    </source>
</reference>
<dbReference type="SUPFAM" id="SSF54637">
    <property type="entry name" value="Thioesterase/thiol ester dehydrase-isomerase"/>
    <property type="match status" value="1"/>
</dbReference>
<dbReference type="InterPro" id="IPR006683">
    <property type="entry name" value="Thioestr_dom"/>
</dbReference>
<dbReference type="KEGG" id="aarg:Aargi30884_11790"/>
<keyword evidence="2" id="KW-0378">Hydrolase</keyword>
<dbReference type="RefSeq" id="WP_118277717.1">
    <property type="nucleotide sequence ID" value="NZ_AP019695.1"/>
</dbReference>
<comment type="similarity">
    <text evidence="1">Belongs to the thioesterase PaaI family.</text>
</comment>
<dbReference type="PANTHER" id="PTHR21660">
    <property type="entry name" value="THIOESTERASE SUPERFAMILY MEMBER-RELATED"/>
    <property type="match status" value="1"/>
</dbReference>
<evidence type="ECO:0000259" key="3">
    <source>
        <dbReference type="Pfam" id="PF03061"/>
    </source>
</evidence>
<feature type="domain" description="Thioesterase" evidence="3">
    <location>
        <begin position="57"/>
        <end position="124"/>
    </location>
</feature>
<protein>
    <recommendedName>
        <fullName evidence="3">Thioesterase domain-containing protein</fullName>
    </recommendedName>
</protein>
<evidence type="ECO:0000256" key="1">
    <source>
        <dbReference type="ARBA" id="ARBA00008324"/>
    </source>
</evidence>
<evidence type="ECO:0000313" key="5">
    <source>
        <dbReference type="Proteomes" id="UP000464754"/>
    </source>
</evidence>
<dbReference type="Gene3D" id="3.10.129.10">
    <property type="entry name" value="Hotdog Thioesterase"/>
    <property type="match status" value="1"/>
</dbReference>
<sequence length="149" mass="16502">MEKSLFEERVSYFIQQRQEKKDTINAMLQMQLVSINSEEKKVVIKFTVSTWELNPYQTLHGGIISAMADVAMGCVCYASSNAAATPTLQMSVSFIKAIKEGDEVLVEAICDHAGSRIAQARAFVSLIKDSSCYVNAHGSYAINLKQNKE</sequence>